<evidence type="ECO:0000313" key="1">
    <source>
        <dbReference type="EMBL" id="KAL2819136.1"/>
    </source>
</evidence>
<sequence>MYTVRGQCVRYGFTYDNHTSLWNVLDYYVTTISETQVTLADDVKLEYKCWNEATVWKDYKPESLVGAPILYSLSATG</sequence>
<evidence type="ECO:0000313" key="2">
    <source>
        <dbReference type="Proteomes" id="UP001610334"/>
    </source>
</evidence>
<reference evidence="1 2" key="1">
    <citation type="submission" date="2024-07" db="EMBL/GenBank/DDBJ databases">
        <title>Section-level genome sequencing and comparative genomics of Aspergillus sections Usti and Cavernicolus.</title>
        <authorList>
            <consortium name="Lawrence Berkeley National Laboratory"/>
            <person name="Nybo J.L."/>
            <person name="Vesth T.C."/>
            <person name="Theobald S."/>
            <person name="Frisvad J.C."/>
            <person name="Larsen T.O."/>
            <person name="Kjaerboelling I."/>
            <person name="Rothschild-Mancinelli K."/>
            <person name="Lyhne E.K."/>
            <person name="Kogle M.E."/>
            <person name="Barry K."/>
            <person name="Clum A."/>
            <person name="Na H."/>
            <person name="Ledsgaard L."/>
            <person name="Lin J."/>
            <person name="Lipzen A."/>
            <person name="Kuo A."/>
            <person name="Riley R."/>
            <person name="Mondo S."/>
            <person name="Labutti K."/>
            <person name="Haridas S."/>
            <person name="Pangalinan J."/>
            <person name="Salamov A.A."/>
            <person name="Simmons B.A."/>
            <person name="Magnuson J.K."/>
            <person name="Chen J."/>
            <person name="Drula E."/>
            <person name="Henrissat B."/>
            <person name="Wiebenga A."/>
            <person name="Lubbers R.J."/>
            <person name="Gomes A.C."/>
            <person name="Makela M.R."/>
            <person name="Stajich J."/>
            <person name="Grigoriev I.V."/>
            <person name="Mortensen U.H."/>
            <person name="De Vries R.P."/>
            <person name="Baker S.E."/>
            <person name="Andersen M.R."/>
        </authorList>
    </citation>
    <scope>NUCLEOTIDE SEQUENCE [LARGE SCALE GENOMIC DNA]</scope>
    <source>
        <strain evidence="1 2">CBS 588.65</strain>
    </source>
</reference>
<proteinExistence type="predicted"/>
<dbReference type="EMBL" id="JBFXLT010000011">
    <property type="protein sequence ID" value="KAL2819136.1"/>
    <property type="molecule type" value="Genomic_DNA"/>
</dbReference>
<protein>
    <submittedName>
        <fullName evidence="1">Uncharacterized protein</fullName>
    </submittedName>
</protein>
<organism evidence="1 2">
    <name type="scientific">Aspergillus granulosus</name>
    <dbReference type="NCBI Taxonomy" id="176169"/>
    <lineage>
        <taxon>Eukaryota</taxon>
        <taxon>Fungi</taxon>
        <taxon>Dikarya</taxon>
        <taxon>Ascomycota</taxon>
        <taxon>Pezizomycotina</taxon>
        <taxon>Eurotiomycetes</taxon>
        <taxon>Eurotiomycetidae</taxon>
        <taxon>Eurotiales</taxon>
        <taxon>Aspergillaceae</taxon>
        <taxon>Aspergillus</taxon>
        <taxon>Aspergillus subgen. Nidulantes</taxon>
    </lineage>
</organism>
<accession>A0ABR4HUH2</accession>
<keyword evidence="2" id="KW-1185">Reference proteome</keyword>
<name>A0ABR4HUH2_9EURO</name>
<dbReference type="Proteomes" id="UP001610334">
    <property type="component" value="Unassembled WGS sequence"/>
</dbReference>
<comment type="caution">
    <text evidence="1">The sequence shown here is derived from an EMBL/GenBank/DDBJ whole genome shotgun (WGS) entry which is preliminary data.</text>
</comment>
<gene>
    <name evidence="1" type="ORF">BJX63DRAFT_28449</name>
</gene>